<evidence type="ECO:0000313" key="2">
    <source>
        <dbReference type="EMBL" id="MDR7094160.1"/>
    </source>
</evidence>
<feature type="transmembrane region" description="Helical" evidence="1">
    <location>
        <begin position="44"/>
        <end position="66"/>
    </location>
</feature>
<organism evidence="2 3">
    <name type="scientific">Hydrogenophaga laconesensis</name>
    <dbReference type="NCBI Taxonomy" id="1805971"/>
    <lineage>
        <taxon>Bacteria</taxon>
        <taxon>Pseudomonadati</taxon>
        <taxon>Pseudomonadota</taxon>
        <taxon>Betaproteobacteria</taxon>
        <taxon>Burkholderiales</taxon>
        <taxon>Comamonadaceae</taxon>
        <taxon>Hydrogenophaga</taxon>
    </lineage>
</organism>
<dbReference type="RefSeq" id="WP_204733134.1">
    <property type="nucleotide sequence ID" value="NZ_JAVDWE010000004.1"/>
</dbReference>
<keyword evidence="1" id="KW-0472">Membrane</keyword>
<keyword evidence="3" id="KW-1185">Reference proteome</keyword>
<keyword evidence="1" id="KW-0812">Transmembrane</keyword>
<reference evidence="2 3" key="1">
    <citation type="submission" date="2023-07" db="EMBL/GenBank/DDBJ databases">
        <title>Sorghum-associated microbial communities from plants grown in Nebraska, USA.</title>
        <authorList>
            <person name="Schachtman D."/>
        </authorList>
    </citation>
    <scope>NUCLEOTIDE SEQUENCE [LARGE SCALE GENOMIC DNA]</scope>
    <source>
        <strain evidence="2 3">BE240</strain>
    </source>
</reference>
<sequence length="83" mass="9177">MKVSFVEDIKYVWKYSTAVIAYLAASFGGFWLTLTEQQRLDLLGLVGITPSMFAGLSVIGLAIAFMTARGTKIEFKPPKRDEA</sequence>
<dbReference type="Proteomes" id="UP001265550">
    <property type="component" value="Unassembled WGS sequence"/>
</dbReference>
<evidence type="ECO:0000256" key="1">
    <source>
        <dbReference type="SAM" id="Phobius"/>
    </source>
</evidence>
<keyword evidence="1" id="KW-1133">Transmembrane helix</keyword>
<protein>
    <recommendedName>
        <fullName evidence="4">Holin-X, holin superfamily III</fullName>
    </recommendedName>
</protein>
<proteinExistence type="predicted"/>
<name>A0ABU1V9Y5_9BURK</name>
<gene>
    <name evidence="2" type="ORF">J2X09_001898</name>
</gene>
<feature type="transmembrane region" description="Helical" evidence="1">
    <location>
        <begin position="12"/>
        <end position="32"/>
    </location>
</feature>
<evidence type="ECO:0000313" key="3">
    <source>
        <dbReference type="Proteomes" id="UP001265550"/>
    </source>
</evidence>
<comment type="caution">
    <text evidence="2">The sequence shown here is derived from an EMBL/GenBank/DDBJ whole genome shotgun (WGS) entry which is preliminary data.</text>
</comment>
<dbReference type="EMBL" id="JAVDWE010000004">
    <property type="protein sequence ID" value="MDR7094160.1"/>
    <property type="molecule type" value="Genomic_DNA"/>
</dbReference>
<evidence type="ECO:0008006" key="4">
    <source>
        <dbReference type="Google" id="ProtNLM"/>
    </source>
</evidence>
<accession>A0ABU1V9Y5</accession>